<proteinExistence type="predicted"/>
<feature type="transmembrane region" description="Helical" evidence="1">
    <location>
        <begin position="166"/>
        <end position="185"/>
    </location>
</feature>
<dbReference type="RefSeq" id="WP_153682924.1">
    <property type="nucleotide sequence ID" value="NZ_WJIF01000001.1"/>
</dbReference>
<evidence type="ECO:0000313" key="2">
    <source>
        <dbReference type="EMBL" id="MRG58404.1"/>
    </source>
</evidence>
<evidence type="ECO:0000313" key="3">
    <source>
        <dbReference type="Proteomes" id="UP000431080"/>
    </source>
</evidence>
<keyword evidence="1" id="KW-1133">Transmembrane helix</keyword>
<feature type="transmembrane region" description="Helical" evidence="1">
    <location>
        <begin position="16"/>
        <end position="37"/>
    </location>
</feature>
<dbReference type="EMBL" id="WJIF01000001">
    <property type="protein sequence ID" value="MRG58404.1"/>
    <property type="molecule type" value="Genomic_DNA"/>
</dbReference>
<dbReference type="Proteomes" id="UP000431080">
    <property type="component" value="Unassembled WGS sequence"/>
</dbReference>
<sequence>MTTAARPIRSSTSTRILLLCAAVGSPLFVVTVLVQAATRSGFDARIHALSMLALGDLGWIQTTNFVLSGALVIASAFGFRRALSPGRGRTWGPILIALFGLGLVWGGVFPTDAALGFPAGAPSGVPEPSLTGTLHNLSPMLIATALIAACLVLARRYGGLKRRGWMAYCIATPVAYLVLGFVAFPLEDFRWVLAGGAVIWLWPAVIALDLLRETPSAASEAVTSSEPAAEARA</sequence>
<gene>
    <name evidence="2" type="ORF">GE115_00725</name>
</gene>
<dbReference type="InterPro" id="IPR009339">
    <property type="entry name" value="DUF998"/>
</dbReference>
<organism evidence="2 3">
    <name type="scientific">Agromyces agglutinans</name>
    <dbReference type="NCBI Taxonomy" id="2662258"/>
    <lineage>
        <taxon>Bacteria</taxon>
        <taxon>Bacillati</taxon>
        <taxon>Actinomycetota</taxon>
        <taxon>Actinomycetes</taxon>
        <taxon>Micrococcales</taxon>
        <taxon>Microbacteriaceae</taxon>
        <taxon>Agromyces</taxon>
    </lineage>
</organism>
<feature type="transmembrane region" description="Helical" evidence="1">
    <location>
        <begin position="57"/>
        <end position="79"/>
    </location>
</feature>
<name>A0A6I2F1V6_9MICO</name>
<evidence type="ECO:0000256" key="1">
    <source>
        <dbReference type="SAM" id="Phobius"/>
    </source>
</evidence>
<feature type="transmembrane region" description="Helical" evidence="1">
    <location>
        <begin position="91"/>
        <end position="117"/>
    </location>
</feature>
<keyword evidence="1" id="KW-0812">Transmembrane</keyword>
<reference evidence="2 3" key="1">
    <citation type="submission" date="2019-10" db="EMBL/GenBank/DDBJ databases">
        <authorList>
            <person name="Nie G."/>
            <person name="Ming H."/>
            <person name="Yi B."/>
        </authorList>
    </citation>
    <scope>NUCLEOTIDE SEQUENCE [LARGE SCALE GENOMIC DNA]</scope>
    <source>
        <strain evidence="2 3">CFH 90414</strain>
    </source>
</reference>
<feature type="transmembrane region" description="Helical" evidence="1">
    <location>
        <begin position="137"/>
        <end position="154"/>
    </location>
</feature>
<comment type="caution">
    <text evidence="2">The sequence shown here is derived from an EMBL/GenBank/DDBJ whole genome shotgun (WGS) entry which is preliminary data.</text>
</comment>
<dbReference type="AlphaFoldDB" id="A0A6I2F1V6"/>
<protein>
    <submittedName>
        <fullName evidence="2">DUF998 domain-containing protein</fullName>
    </submittedName>
</protein>
<feature type="transmembrane region" description="Helical" evidence="1">
    <location>
        <begin position="191"/>
        <end position="211"/>
    </location>
</feature>
<keyword evidence="1" id="KW-0472">Membrane</keyword>
<keyword evidence="3" id="KW-1185">Reference proteome</keyword>
<dbReference type="Pfam" id="PF06197">
    <property type="entry name" value="DUF998"/>
    <property type="match status" value="1"/>
</dbReference>
<accession>A0A6I2F1V6</accession>